<evidence type="ECO:0000313" key="2">
    <source>
        <dbReference type="EMBL" id="OXM17116.1"/>
    </source>
</evidence>
<dbReference type="Proteomes" id="UP000215145">
    <property type="component" value="Unassembled WGS sequence"/>
</dbReference>
<gene>
    <name evidence="2" type="ORF">CGZ75_10965</name>
</gene>
<dbReference type="OrthoDB" id="2660627at2"/>
<accession>A0A229P4B6</accession>
<dbReference type="AlphaFoldDB" id="A0A229P4B6"/>
<dbReference type="NCBIfam" id="NF012201">
    <property type="entry name" value="WIAG-tail"/>
    <property type="match status" value="1"/>
</dbReference>
<keyword evidence="3" id="KW-1185">Reference proteome</keyword>
<protein>
    <recommendedName>
        <fullName evidence="4">WIAG-tail domain</fullName>
    </recommendedName>
</protein>
<name>A0A229P4B6_9BACL</name>
<proteinExistence type="predicted"/>
<evidence type="ECO:0000256" key="1">
    <source>
        <dbReference type="SAM" id="MobiDB-lite"/>
    </source>
</evidence>
<evidence type="ECO:0000313" key="3">
    <source>
        <dbReference type="Proteomes" id="UP000215145"/>
    </source>
</evidence>
<dbReference type="EMBL" id="NMUQ01000001">
    <property type="protein sequence ID" value="OXM17116.1"/>
    <property type="molecule type" value="Genomic_DNA"/>
</dbReference>
<reference evidence="2 3" key="1">
    <citation type="submission" date="2017-07" db="EMBL/GenBank/DDBJ databases">
        <title>Paenibacillus herberti R33 genome sequencing and assembly.</title>
        <authorList>
            <person name="Su W."/>
        </authorList>
    </citation>
    <scope>NUCLEOTIDE SEQUENCE [LARGE SCALE GENOMIC DNA]</scope>
    <source>
        <strain evidence="2 3">R33</strain>
    </source>
</reference>
<comment type="caution">
    <text evidence="2">The sequence shown here is derived from an EMBL/GenBank/DDBJ whole genome shotgun (WGS) entry which is preliminary data.</text>
</comment>
<organism evidence="2 3">
    <name type="scientific">Paenibacillus herberti</name>
    <dbReference type="NCBI Taxonomy" id="1619309"/>
    <lineage>
        <taxon>Bacteria</taxon>
        <taxon>Bacillati</taxon>
        <taxon>Bacillota</taxon>
        <taxon>Bacilli</taxon>
        <taxon>Bacillales</taxon>
        <taxon>Paenibacillaceae</taxon>
        <taxon>Paenibacillus</taxon>
    </lineage>
</organism>
<sequence>MDMKTNGRAAKISKPFVPSGAPYAPKGKNDSSGRIHEKKQSRPMFQVDNPMYSELDWLNGADEPEQPEVPVTSRKSGAIRKVKLHGFAAVAEAPLEAQRAEEEDNILSKMDFHATTDATERPDLKEFHFSPSLQIKTSPTTRLLPRDQLAEEWSDGGGNGESGRFRGTVSIPSSVKENLQPKYMAPESRTIPEIPQLKNEVFNGRSSLTQEKQPMDVRELQHGTIPFDFRDRNRVDIIIRLQTPFQDAGYSLACSLDVPFCHAVVRAKLGAEAVVTLIRTQEEGNTKGRLDWIAAGKPVL</sequence>
<feature type="compositionally biased region" description="Basic and acidic residues" evidence="1">
    <location>
        <begin position="27"/>
        <end position="40"/>
    </location>
</feature>
<feature type="region of interest" description="Disordered" evidence="1">
    <location>
        <begin position="1"/>
        <end position="43"/>
    </location>
</feature>
<evidence type="ECO:0008006" key="4">
    <source>
        <dbReference type="Google" id="ProtNLM"/>
    </source>
</evidence>